<evidence type="ECO:0000313" key="2">
    <source>
        <dbReference type="Proteomes" id="UP001143474"/>
    </source>
</evidence>
<comment type="caution">
    <text evidence="1">The sequence shown here is derived from an EMBL/GenBank/DDBJ whole genome shotgun (WGS) entry which is preliminary data.</text>
</comment>
<dbReference type="RefSeq" id="WP_271219014.1">
    <property type="nucleotide sequence ID" value="NZ_BAAAVD010000032.1"/>
</dbReference>
<dbReference type="Proteomes" id="UP001143474">
    <property type="component" value="Unassembled WGS sequence"/>
</dbReference>
<keyword evidence="2" id="KW-1185">Reference proteome</keyword>
<evidence type="ECO:0008006" key="3">
    <source>
        <dbReference type="Google" id="ProtNLM"/>
    </source>
</evidence>
<dbReference type="AlphaFoldDB" id="A0A9W6I439"/>
<reference evidence="1" key="1">
    <citation type="journal article" date="2014" name="Int. J. Syst. Evol. Microbiol.">
        <title>Complete genome sequence of Corynebacterium casei LMG S-19264T (=DSM 44701T), isolated from a smear-ripened cheese.</title>
        <authorList>
            <consortium name="US DOE Joint Genome Institute (JGI-PGF)"/>
            <person name="Walter F."/>
            <person name="Albersmeier A."/>
            <person name="Kalinowski J."/>
            <person name="Ruckert C."/>
        </authorList>
    </citation>
    <scope>NUCLEOTIDE SEQUENCE</scope>
    <source>
        <strain evidence="1">VKM Ac-2007</strain>
    </source>
</reference>
<protein>
    <recommendedName>
        <fullName evidence="3">PRC-barrel domain-containing protein</fullName>
    </recommendedName>
</protein>
<proteinExistence type="predicted"/>
<reference evidence="1" key="2">
    <citation type="submission" date="2023-01" db="EMBL/GenBank/DDBJ databases">
        <authorList>
            <person name="Sun Q."/>
            <person name="Evtushenko L."/>
        </authorList>
    </citation>
    <scope>NUCLEOTIDE SEQUENCE</scope>
    <source>
        <strain evidence="1">VKM Ac-2007</strain>
    </source>
</reference>
<evidence type="ECO:0000313" key="1">
    <source>
        <dbReference type="EMBL" id="GLK10595.1"/>
    </source>
</evidence>
<gene>
    <name evidence="1" type="ORF">GCM10017600_40010</name>
</gene>
<dbReference type="EMBL" id="BSEV01000008">
    <property type="protein sequence ID" value="GLK10595.1"/>
    <property type="molecule type" value="Genomic_DNA"/>
</dbReference>
<name>A0A9W6I439_9ACTN</name>
<sequence length="261" mass="28084">MTTARTLHAQLHLLDRQVVRAEDGRMICKVDDLELTTDEQGRPYVLAILAGPLALGPRIGGVVGRLVVGVTELFRPEEDPGPQRIPMITVSEIGSAVTVGGDVQEAALEHWVRVNVIAPLPGSGVETAAGERRPARRGDLTGRLRMSDLIGRRVVDDSGALVGQVADVRLSQDGPMLGEVQHAFRVAGLIVVPRHTGQLFGYERGPAGQAPALVAAVVRRLHRNSRYVTWEQVDVIADDVRLAVPTAELAPLAGLHRSMSR</sequence>
<accession>A0A9W6I439</accession>
<organism evidence="1 2">
    <name type="scientific">Streptosporangium carneum</name>
    <dbReference type="NCBI Taxonomy" id="47481"/>
    <lineage>
        <taxon>Bacteria</taxon>
        <taxon>Bacillati</taxon>
        <taxon>Actinomycetota</taxon>
        <taxon>Actinomycetes</taxon>
        <taxon>Streptosporangiales</taxon>
        <taxon>Streptosporangiaceae</taxon>
        <taxon>Streptosporangium</taxon>
    </lineage>
</organism>